<evidence type="ECO:0000256" key="3">
    <source>
        <dbReference type="ARBA" id="ARBA00023004"/>
    </source>
</evidence>
<feature type="domain" description="Iron-binding zinc finger CDGSH type" evidence="5">
    <location>
        <begin position="10"/>
        <end position="47"/>
    </location>
</feature>
<dbReference type="InterPro" id="IPR042216">
    <property type="entry name" value="MitoNEET_CISD"/>
</dbReference>
<dbReference type="SMART" id="SM00704">
    <property type="entry name" value="ZnF_CDGSH"/>
    <property type="match status" value="2"/>
</dbReference>
<evidence type="ECO:0000256" key="2">
    <source>
        <dbReference type="ARBA" id="ARBA00022723"/>
    </source>
</evidence>
<dbReference type="GO" id="GO:0005737">
    <property type="term" value="C:cytoplasm"/>
    <property type="evidence" value="ECO:0007669"/>
    <property type="project" value="UniProtKB-ARBA"/>
</dbReference>
<dbReference type="InterPro" id="IPR018967">
    <property type="entry name" value="FeS-contain_CDGSH-typ"/>
</dbReference>
<feature type="domain" description="Iron-binding zinc finger CDGSH type" evidence="5">
    <location>
        <begin position="48"/>
        <end position="79"/>
    </location>
</feature>
<gene>
    <name evidence="6" type="ORF">C8N34_101332</name>
</gene>
<keyword evidence="1" id="KW-0001">2Fe-2S</keyword>
<dbReference type="RefSeq" id="WP_054301655.1">
    <property type="nucleotide sequence ID" value="NZ_QBKP01000001.1"/>
</dbReference>
<sequence>MTDSPECPQKAPYRVELTEGKTYFWCACGRSQKQPFCDGSHKETGFTPVKFTAEATKPAFLCGCKQSGKAPFCDGTHKTL</sequence>
<dbReference type="Pfam" id="PF09360">
    <property type="entry name" value="zf-CDGSH"/>
    <property type="match status" value="2"/>
</dbReference>
<dbReference type="PANTHER" id="PTHR46491:SF3">
    <property type="entry name" value="CDGSH IRON-SULFUR DOMAIN-CONTAINING PROTEIN 3, MITOCHONDRIAL"/>
    <property type="match status" value="1"/>
</dbReference>
<dbReference type="AlphaFoldDB" id="A0A2T6BBP1"/>
<proteinExistence type="predicted"/>
<dbReference type="OrthoDB" id="9795032at2"/>
<dbReference type="EMBL" id="QBKP01000001">
    <property type="protein sequence ID" value="PTX53416.1"/>
    <property type="molecule type" value="Genomic_DNA"/>
</dbReference>
<evidence type="ECO:0000256" key="4">
    <source>
        <dbReference type="ARBA" id="ARBA00023014"/>
    </source>
</evidence>
<reference evidence="6 7" key="1">
    <citation type="submission" date="2018-04" db="EMBL/GenBank/DDBJ databases">
        <title>Genomic Encyclopedia of Archaeal and Bacterial Type Strains, Phase II (KMG-II): from individual species to whole genera.</title>
        <authorList>
            <person name="Goeker M."/>
        </authorList>
    </citation>
    <scope>NUCLEOTIDE SEQUENCE [LARGE SCALE GENOMIC DNA]</scope>
    <source>
        <strain evidence="6 7">DSM 21823</strain>
    </source>
</reference>
<protein>
    <submittedName>
        <fullName evidence="6">Iron-binding CDGSH zinc finger protein</fullName>
    </submittedName>
</protein>
<evidence type="ECO:0000256" key="1">
    <source>
        <dbReference type="ARBA" id="ARBA00022714"/>
    </source>
</evidence>
<dbReference type="GO" id="GO:0046872">
    <property type="term" value="F:metal ion binding"/>
    <property type="evidence" value="ECO:0007669"/>
    <property type="project" value="UniProtKB-KW"/>
</dbReference>
<comment type="caution">
    <text evidence="6">The sequence shown here is derived from an EMBL/GenBank/DDBJ whole genome shotgun (WGS) entry which is preliminary data.</text>
</comment>
<keyword evidence="4" id="KW-0411">Iron-sulfur</keyword>
<name>A0A2T6BBP1_9RHOB</name>
<keyword evidence="3" id="KW-0408">Iron</keyword>
<dbReference type="Gene3D" id="3.40.5.90">
    <property type="entry name" value="CDGSH iron-sulfur domain, mitoNEET-type"/>
    <property type="match status" value="2"/>
</dbReference>
<evidence type="ECO:0000313" key="6">
    <source>
        <dbReference type="EMBL" id="PTX53416.1"/>
    </source>
</evidence>
<dbReference type="PANTHER" id="PTHR46491">
    <property type="entry name" value="CDGSH IRON SULFUR DOMAIN PROTEIN HOMOLOG"/>
    <property type="match status" value="1"/>
</dbReference>
<keyword evidence="2" id="KW-0479">Metal-binding</keyword>
<keyword evidence="7" id="KW-1185">Reference proteome</keyword>
<evidence type="ECO:0000259" key="5">
    <source>
        <dbReference type="SMART" id="SM00704"/>
    </source>
</evidence>
<dbReference type="InterPro" id="IPR052950">
    <property type="entry name" value="CISD"/>
</dbReference>
<dbReference type="Proteomes" id="UP000244224">
    <property type="component" value="Unassembled WGS sequence"/>
</dbReference>
<dbReference type="GO" id="GO:0051537">
    <property type="term" value="F:2 iron, 2 sulfur cluster binding"/>
    <property type="evidence" value="ECO:0007669"/>
    <property type="project" value="UniProtKB-KW"/>
</dbReference>
<organism evidence="6 7">
    <name type="scientific">Gemmobacter caeni</name>
    <dbReference type="NCBI Taxonomy" id="589035"/>
    <lineage>
        <taxon>Bacteria</taxon>
        <taxon>Pseudomonadati</taxon>
        <taxon>Pseudomonadota</taxon>
        <taxon>Alphaproteobacteria</taxon>
        <taxon>Rhodobacterales</taxon>
        <taxon>Paracoccaceae</taxon>
        <taxon>Gemmobacter</taxon>
    </lineage>
</organism>
<accession>A0A2T6BBP1</accession>
<evidence type="ECO:0000313" key="7">
    <source>
        <dbReference type="Proteomes" id="UP000244224"/>
    </source>
</evidence>